<dbReference type="InterPro" id="IPR004843">
    <property type="entry name" value="Calcineurin-like_PHP"/>
</dbReference>
<proteinExistence type="predicted"/>
<dbReference type="RefSeq" id="WP_016195952.1">
    <property type="nucleotide sequence ID" value="NZ_AQPN01000098.1"/>
</dbReference>
<dbReference type="Pfam" id="PF00149">
    <property type="entry name" value="Metallophos"/>
    <property type="match status" value="1"/>
</dbReference>
<evidence type="ECO:0000313" key="3">
    <source>
        <dbReference type="Proteomes" id="UP000014174"/>
    </source>
</evidence>
<dbReference type="Proteomes" id="UP000014174">
    <property type="component" value="Unassembled WGS sequence"/>
</dbReference>
<organism evidence="2 3">
    <name type="scientific">Arcticibacter svalbardensis MN12-7</name>
    <dbReference type="NCBI Taxonomy" id="1150600"/>
    <lineage>
        <taxon>Bacteria</taxon>
        <taxon>Pseudomonadati</taxon>
        <taxon>Bacteroidota</taxon>
        <taxon>Sphingobacteriia</taxon>
        <taxon>Sphingobacteriales</taxon>
        <taxon>Sphingobacteriaceae</taxon>
        <taxon>Arcticibacter</taxon>
    </lineage>
</organism>
<dbReference type="GO" id="GO:0016787">
    <property type="term" value="F:hydrolase activity"/>
    <property type="evidence" value="ECO:0007669"/>
    <property type="project" value="InterPro"/>
</dbReference>
<gene>
    <name evidence="2" type="ORF">ADIARSV_2721</name>
</gene>
<dbReference type="InterPro" id="IPR051918">
    <property type="entry name" value="STPP_CPPED1"/>
</dbReference>
<dbReference type="Gene3D" id="3.60.21.10">
    <property type="match status" value="1"/>
</dbReference>
<name>R9GQY3_9SPHI</name>
<dbReference type="eggNOG" id="COG1409">
    <property type="taxonomic scope" value="Bacteria"/>
</dbReference>
<dbReference type="AlphaFoldDB" id="R9GQY3"/>
<comment type="caution">
    <text evidence="2">The sequence shown here is derived from an EMBL/GenBank/DDBJ whole genome shotgun (WGS) entry which is preliminary data.</text>
</comment>
<dbReference type="EMBL" id="AQPN01000098">
    <property type="protein sequence ID" value="EOR94108.1"/>
    <property type="molecule type" value="Genomic_DNA"/>
</dbReference>
<protein>
    <recommendedName>
        <fullName evidence="1">Calcineurin-like phosphoesterase domain-containing protein</fullName>
    </recommendedName>
</protein>
<accession>R9GQY3</accession>
<dbReference type="SUPFAM" id="SSF56300">
    <property type="entry name" value="Metallo-dependent phosphatases"/>
    <property type="match status" value="1"/>
</dbReference>
<dbReference type="PANTHER" id="PTHR43143">
    <property type="entry name" value="METALLOPHOSPHOESTERASE, CALCINEURIN SUPERFAMILY"/>
    <property type="match status" value="1"/>
</dbReference>
<dbReference type="PANTHER" id="PTHR43143:SF1">
    <property type="entry name" value="SERINE_THREONINE-PROTEIN PHOSPHATASE CPPED1"/>
    <property type="match status" value="1"/>
</dbReference>
<dbReference type="PATRIC" id="fig|1150600.3.peg.2694"/>
<reference evidence="2 3" key="1">
    <citation type="journal article" date="2013" name="Genome Announc.">
        <title>Draft Genome Sequence of Arcticibacter svalbardensis Strain MN12-7T, a Member of the Family Sphingobacteriaceae Isolated from an Arctic Soil Sample.</title>
        <authorList>
            <person name="Shivaji S."/>
            <person name="Ara S."/>
            <person name="Prasad S."/>
            <person name="Manasa B.P."/>
            <person name="Begum Z."/>
            <person name="Singh A."/>
            <person name="Kumar Pinnaka A."/>
        </authorList>
    </citation>
    <scope>NUCLEOTIDE SEQUENCE [LARGE SCALE GENOMIC DNA]</scope>
    <source>
        <strain evidence="2 3">MN12-7</strain>
    </source>
</reference>
<evidence type="ECO:0000259" key="1">
    <source>
        <dbReference type="Pfam" id="PF00149"/>
    </source>
</evidence>
<evidence type="ECO:0000313" key="2">
    <source>
        <dbReference type="EMBL" id="EOR94108.1"/>
    </source>
</evidence>
<keyword evidence="3" id="KW-1185">Reference proteome</keyword>
<dbReference type="InterPro" id="IPR029052">
    <property type="entry name" value="Metallo-depent_PP-like"/>
</dbReference>
<feature type="domain" description="Calcineurin-like phosphoesterase" evidence="1">
    <location>
        <begin position="86"/>
        <end position="301"/>
    </location>
</feature>
<dbReference type="STRING" id="1150600.ADIARSV_2721"/>
<sequence>MNRIKQVITAIPSHSINFTVHLNGQILVIMPHPDQLIRKTPVFKLNQPDDSYKFQPLPTPSGKYPYRLNLDTIVKDPSDQKMVFHMVGDTGTVRSHDFQKVVADKMISQFKDLKDDNDQPQFLYHLGDIVYNFGESNLYAKQFFEPYSKYPAPIVAIAGNHDSDVNVENPHPYKSLEPFKQVFCDTEPRQIPFSGDDPRKSMIQPNIYWTLESPLATIIGLHSNVTKYGIITDAQQEWFIEELKYAAQFTDKALLVCLHHAPYSADTNHGSSQPMIEFLKNAFQEANVMPDLVFSGHVHNYQRFIKKYENGKELTFVVAGAGGYDELHPIAQPDNPAYSDESPLFQNIELQNYCFAHHGFLKITIVKENTGLLVQGDYYSIPHEDPDDISLPVSHFESFEVKIER</sequence>